<evidence type="ECO:0000313" key="9">
    <source>
        <dbReference type="Proteomes" id="UP001065174"/>
    </source>
</evidence>
<evidence type="ECO:0000259" key="7">
    <source>
        <dbReference type="SMART" id="SM00563"/>
    </source>
</evidence>
<dbReference type="EMBL" id="CP106679">
    <property type="protein sequence ID" value="UXP30759.1"/>
    <property type="molecule type" value="Genomic_DNA"/>
</dbReference>
<dbReference type="InterPro" id="IPR050545">
    <property type="entry name" value="Mycobact_MmpL"/>
</dbReference>
<evidence type="ECO:0000256" key="1">
    <source>
        <dbReference type="ARBA" id="ARBA00004651"/>
    </source>
</evidence>
<organism evidence="8 9">
    <name type="scientific">Reichenbachiella agarivorans</name>
    <dbReference type="NCBI Taxonomy" id="2979464"/>
    <lineage>
        <taxon>Bacteria</taxon>
        <taxon>Pseudomonadati</taxon>
        <taxon>Bacteroidota</taxon>
        <taxon>Cytophagia</taxon>
        <taxon>Cytophagales</taxon>
        <taxon>Reichenbachiellaceae</taxon>
        <taxon>Reichenbachiella</taxon>
    </lineage>
</organism>
<dbReference type="InterPro" id="IPR004869">
    <property type="entry name" value="MMPL_dom"/>
</dbReference>
<evidence type="ECO:0000313" key="8">
    <source>
        <dbReference type="EMBL" id="UXP30759.1"/>
    </source>
</evidence>
<dbReference type="Pfam" id="PF01553">
    <property type="entry name" value="Acyltransferase"/>
    <property type="match status" value="1"/>
</dbReference>
<keyword evidence="5 6" id="KW-0472">Membrane</keyword>
<reference evidence="8" key="1">
    <citation type="submission" date="2022-09" db="EMBL/GenBank/DDBJ databases">
        <title>Comparative genomics and taxonomic characterization of three novel marine species of genus Reichenbachiella exhibiting antioxidant and polysaccharide degradation activities.</title>
        <authorList>
            <person name="Muhammad N."/>
            <person name="Lee Y.-J."/>
            <person name="Ko J."/>
            <person name="Kim S.-G."/>
        </authorList>
    </citation>
    <scope>NUCLEOTIDE SEQUENCE</scope>
    <source>
        <strain evidence="8">BKB1-1</strain>
    </source>
</reference>
<gene>
    <name evidence="8" type="ORF">N6H18_10385</name>
</gene>
<feature type="transmembrane region" description="Helical" evidence="6">
    <location>
        <begin position="344"/>
        <end position="362"/>
    </location>
</feature>
<keyword evidence="8" id="KW-0012">Acyltransferase</keyword>
<keyword evidence="3 6" id="KW-0812">Transmembrane</keyword>
<feature type="transmembrane region" description="Helical" evidence="6">
    <location>
        <begin position="739"/>
        <end position="759"/>
    </location>
</feature>
<evidence type="ECO:0000256" key="3">
    <source>
        <dbReference type="ARBA" id="ARBA00022692"/>
    </source>
</evidence>
<dbReference type="Pfam" id="PF13847">
    <property type="entry name" value="Methyltransf_31"/>
    <property type="match status" value="1"/>
</dbReference>
<feature type="transmembrane region" description="Helical" evidence="6">
    <location>
        <begin position="374"/>
        <end position="394"/>
    </location>
</feature>
<dbReference type="CDD" id="cd02440">
    <property type="entry name" value="AdoMet_MTases"/>
    <property type="match status" value="1"/>
</dbReference>
<dbReference type="SUPFAM" id="SSF53335">
    <property type="entry name" value="S-adenosyl-L-methionine-dependent methyltransferases"/>
    <property type="match status" value="1"/>
</dbReference>
<dbReference type="Pfam" id="PF03176">
    <property type="entry name" value="MMPL"/>
    <property type="match status" value="1"/>
</dbReference>
<dbReference type="PANTHER" id="PTHR33406">
    <property type="entry name" value="MEMBRANE PROTEIN MJ1562-RELATED"/>
    <property type="match status" value="1"/>
</dbReference>
<feature type="domain" description="Phospholipid/glycerol acyltransferase" evidence="7">
    <location>
        <begin position="880"/>
        <end position="989"/>
    </location>
</feature>
<feature type="transmembrane region" description="Helical" evidence="6">
    <location>
        <begin position="253"/>
        <end position="272"/>
    </location>
</feature>
<dbReference type="Gene3D" id="1.20.1640.10">
    <property type="entry name" value="Multidrug efflux transporter AcrB transmembrane domain"/>
    <property type="match status" value="2"/>
</dbReference>
<keyword evidence="2" id="KW-1003">Cell membrane</keyword>
<feature type="transmembrane region" description="Helical" evidence="6">
    <location>
        <begin position="425"/>
        <end position="443"/>
    </location>
</feature>
<keyword evidence="4 6" id="KW-1133">Transmembrane helix</keyword>
<evidence type="ECO:0000256" key="5">
    <source>
        <dbReference type="ARBA" id="ARBA00023136"/>
    </source>
</evidence>
<accession>A0ABY6CJR2</accession>
<proteinExistence type="predicted"/>
<feature type="transmembrane region" description="Helical" evidence="6">
    <location>
        <begin position="765"/>
        <end position="792"/>
    </location>
</feature>
<dbReference type="SMART" id="SM00563">
    <property type="entry name" value="PlsC"/>
    <property type="match status" value="1"/>
</dbReference>
<dbReference type="InterPro" id="IPR002123">
    <property type="entry name" value="Plipid/glycerol_acylTrfase"/>
</dbReference>
<feature type="transmembrane region" description="Helical" evidence="6">
    <location>
        <begin position="646"/>
        <end position="665"/>
    </location>
</feature>
<comment type="subcellular location">
    <subcellularLocation>
        <location evidence="1">Cell membrane</location>
        <topology evidence="1">Multi-pass membrane protein</topology>
    </subcellularLocation>
</comment>
<dbReference type="GO" id="GO:0016746">
    <property type="term" value="F:acyltransferase activity"/>
    <property type="evidence" value="ECO:0007669"/>
    <property type="project" value="UniProtKB-KW"/>
</dbReference>
<dbReference type="Proteomes" id="UP001065174">
    <property type="component" value="Chromosome"/>
</dbReference>
<dbReference type="InterPro" id="IPR025714">
    <property type="entry name" value="Methyltranfer_dom"/>
</dbReference>
<name>A0ABY6CJR2_9BACT</name>
<protein>
    <submittedName>
        <fullName evidence="8">1-acyl-sn-glycerol-3-phosphate acyltransferase</fullName>
    </submittedName>
</protein>
<keyword evidence="9" id="KW-1185">Reference proteome</keyword>
<dbReference type="PANTHER" id="PTHR33406:SF13">
    <property type="entry name" value="MEMBRANE PROTEIN YDFJ"/>
    <property type="match status" value="1"/>
</dbReference>
<dbReference type="SUPFAM" id="SSF69593">
    <property type="entry name" value="Glycerol-3-phosphate (1)-acyltransferase"/>
    <property type="match status" value="1"/>
</dbReference>
<keyword evidence="8" id="KW-0808">Transferase</keyword>
<dbReference type="InterPro" id="IPR029063">
    <property type="entry name" value="SAM-dependent_MTases_sf"/>
</dbReference>
<feature type="transmembrane region" description="Helical" evidence="6">
    <location>
        <begin position="279"/>
        <end position="299"/>
    </location>
</feature>
<evidence type="ECO:0000256" key="4">
    <source>
        <dbReference type="ARBA" id="ARBA00022989"/>
    </source>
</evidence>
<feature type="transmembrane region" description="Helical" evidence="6">
    <location>
        <begin position="672"/>
        <end position="692"/>
    </location>
</feature>
<feature type="transmembrane region" description="Helical" evidence="6">
    <location>
        <begin position="804"/>
        <end position="832"/>
    </location>
</feature>
<dbReference type="RefSeq" id="WP_262308205.1">
    <property type="nucleotide sequence ID" value="NZ_CP106679.1"/>
</dbReference>
<dbReference type="SUPFAM" id="SSF82866">
    <property type="entry name" value="Multidrug efflux transporter AcrB transmembrane domain"/>
    <property type="match status" value="2"/>
</dbReference>
<dbReference type="CDD" id="cd07989">
    <property type="entry name" value="LPLAT_AGPAT-like"/>
    <property type="match status" value="1"/>
</dbReference>
<evidence type="ECO:0000256" key="6">
    <source>
        <dbReference type="SAM" id="Phobius"/>
    </source>
</evidence>
<dbReference type="Gene3D" id="3.40.50.150">
    <property type="entry name" value="Vaccinia Virus protein VP39"/>
    <property type="match status" value="1"/>
</dbReference>
<evidence type="ECO:0000256" key="2">
    <source>
        <dbReference type="ARBA" id="ARBA00022475"/>
    </source>
</evidence>
<sequence length="1268" mass="145092">MRFPHILIFIFILITSFGGVYSITHLDISENLDETLPNQEEFLTIQHWMDKQKNIIVFSLDLSEKLGHMDEIDPIADSLANLIIESGLIDDVQYKNDIDPESFVSLITDNLPIYLEAQDYAKIEELLDPIQIQLRLEENKRTLLSPEGIGQRKRILNDPLGFSALAFDSFSKMQIADEIIENGGYFFSQDRSNLLFKGRLNFDISSSKLNRDAAEKLDMLVTNWDQHHPQNRVDYFGTFLVADVNASQIEQDVHTTVLIAVIAIILLLIYYYRKLVILILFLVPGIFGILSAAAAIYILQGQISGLALAASAIVFGIVADYSFHFFTHFKEKKDSIGSRNDIMFPLLISGGTTIVAFMSLLFADSKALQDFGLFTSLSLMGTLFFILTGLPLILRPFEKKIQFPPINQLDKWVDKIKIGQSIPSFKSMAAFLLLTGVMLYFGMDVQFEDDLRKINYYPAELQKREVALQNINPETEQRITILSKNTIDHSTEWNNQLLFDQLRDLQQDGDVKSFFSLAPIMISTEEQAIRIQRWNEFWNGKRENFISEFRSTAIQANWKPQYFDGFYELVQKEYDSIDLSNFIASCSNLSDLTLNNETGKEIITTLICSKDDAEQLKNSLSQIPGTILIDGASVMSKIVESVKNDFNFLLVYAALAVFVAFLFIYGNIELTLISFIPMALSWIWVLGMAALLGIKFNFINIILTTFIFGLGDDFSIFVTDGLIHRYKYKKEVLGQYKTGIILSSISTIIGTGVLIFAKHPALQSIALLSVIGILIIVPITFFIQPVLFKLLISNRTDKGKPPYSIFNIIFSFFGYSIFIAGSLFSVASSYMLRILPLSSGFKKHGTRRILQIIAGFQLDILWKAKKRYFGMENLDFSKPSIIIANHTSFFDILALVRLHPKLVLVVNQWVYNSPLFGPAIRYADYIPSFKNMEDQLPKIKELVAQGFSIAIYPEGRRSEDGKMGRFHKGAFWLAEELQLDITPVFLHGHGYVMPKNEYYLKDSYCDTVVLPRITWDDPQYGSGYKTRTKQISAYFKAAYKSYEESEICRDTAYSPLMFSFYYKSPILPWYFRIKWAFEKRNYENYHQLIGSGAKKIYDLGCGYGYLSYFLWLRNNERSILGYDYDEEKISLSQNSYLKNEQINFQQAKIEEVVIENADAIVLADVLHYLSPEAQTRTLNNCDSGLKPGGIILLRDGIADQQKKHKWTEKSEKWSTQLIKFNKTIGQLHFFTQAYIENWAKQHNYEIETDLQSDKSSNMLFVLRKSDSL</sequence>
<feature type="transmembrane region" description="Helical" evidence="6">
    <location>
        <begin position="305"/>
        <end position="323"/>
    </location>
</feature>